<gene>
    <name evidence="17" type="primary">queH</name>
    <name evidence="18" type="ORF">CHUV0807_2278</name>
</gene>
<protein>
    <recommendedName>
        <fullName evidence="5 17">Epoxyqueuosine reductase QueH</fullName>
        <ecNumber evidence="4 17">1.17.99.6</ecNumber>
    </recommendedName>
    <alternativeName>
        <fullName evidence="15 17">Queuosine biosynthesis protein QueH</fullName>
    </alternativeName>
</protein>
<evidence type="ECO:0000313" key="18">
    <source>
        <dbReference type="EMBL" id="SAM71052.1"/>
    </source>
</evidence>
<dbReference type="GO" id="GO:0046872">
    <property type="term" value="F:metal ion binding"/>
    <property type="evidence" value="ECO:0007669"/>
    <property type="project" value="UniProtKB-KW"/>
</dbReference>
<dbReference type="RefSeq" id="WP_079541979.1">
    <property type="nucleotide sequence ID" value="NZ_CP171111.1"/>
</dbReference>
<dbReference type="EMBL" id="FKLO01000076">
    <property type="protein sequence ID" value="SAM71052.1"/>
    <property type="molecule type" value="Genomic_DNA"/>
</dbReference>
<dbReference type="Pfam" id="PF02677">
    <property type="entry name" value="QueH"/>
    <property type="match status" value="1"/>
</dbReference>
<dbReference type="HAMAP" id="MF_02089">
    <property type="entry name" value="QueH"/>
    <property type="match status" value="1"/>
</dbReference>
<keyword evidence="7 17" id="KW-0819">tRNA processing</keyword>
<dbReference type="PANTHER" id="PTHR36701:SF1">
    <property type="entry name" value="EPOXYQUEUOSINE REDUCTASE QUEH"/>
    <property type="match status" value="1"/>
</dbReference>
<reference evidence="19" key="1">
    <citation type="submission" date="2016-04" db="EMBL/GenBank/DDBJ databases">
        <authorList>
            <person name="Tagini F."/>
        </authorList>
    </citation>
    <scope>NUCLEOTIDE SEQUENCE [LARGE SCALE GENOMIC DNA]</scope>
    <source>
        <strain evidence="19">CHUV0807</strain>
    </source>
</reference>
<keyword evidence="12 17" id="KW-0411">Iron-sulfur</keyword>
<keyword evidence="18" id="KW-0378">Hydrolase</keyword>
<keyword evidence="14 17" id="KW-0676">Redox-active center</keyword>
<evidence type="ECO:0000313" key="19">
    <source>
        <dbReference type="Proteomes" id="UP000190837"/>
    </source>
</evidence>
<comment type="catalytic activity">
    <reaction evidence="16 17">
        <text>epoxyqueuosine(34) in tRNA + AH2 = queuosine(34) in tRNA + A + H2O</text>
        <dbReference type="Rhea" id="RHEA:32159"/>
        <dbReference type="Rhea" id="RHEA-COMP:18571"/>
        <dbReference type="Rhea" id="RHEA-COMP:18582"/>
        <dbReference type="ChEBI" id="CHEBI:13193"/>
        <dbReference type="ChEBI" id="CHEBI:15377"/>
        <dbReference type="ChEBI" id="CHEBI:17499"/>
        <dbReference type="ChEBI" id="CHEBI:194431"/>
        <dbReference type="ChEBI" id="CHEBI:194443"/>
        <dbReference type="EC" id="1.17.99.6"/>
    </reaction>
</comment>
<evidence type="ECO:0000256" key="14">
    <source>
        <dbReference type="ARBA" id="ARBA00023284"/>
    </source>
</evidence>
<keyword evidence="10 17" id="KW-0560">Oxidoreductase</keyword>
<evidence type="ECO:0000256" key="15">
    <source>
        <dbReference type="ARBA" id="ARBA00031446"/>
    </source>
</evidence>
<feature type="binding site" evidence="17">
    <location>
        <position position="27"/>
    </location>
    <ligand>
        <name>[4Fe-4S] cluster</name>
        <dbReference type="ChEBI" id="CHEBI:49883"/>
    </ligand>
</feature>
<evidence type="ECO:0000256" key="12">
    <source>
        <dbReference type="ARBA" id="ARBA00023014"/>
    </source>
</evidence>
<feature type="binding site" evidence="17">
    <location>
        <position position="108"/>
    </location>
    <ligand>
        <name>[4Fe-4S] cluster</name>
        <dbReference type="ChEBI" id="CHEBI:49883"/>
    </ligand>
</feature>
<keyword evidence="6 17" id="KW-0004">4Fe-4S</keyword>
<evidence type="ECO:0000256" key="16">
    <source>
        <dbReference type="ARBA" id="ARBA00047415"/>
    </source>
</evidence>
<evidence type="ECO:0000256" key="10">
    <source>
        <dbReference type="ARBA" id="ARBA00023002"/>
    </source>
</evidence>
<evidence type="ECO:0000256" key="8">
    <source>
        <dbReference type="ARBA" id="ARBA00022723"/>
    </source>
</evidence>
<dbReference type="PANTHER" id="PTHR36701">
    <property type="entry name" value="EPOXYQUEUOSINE REDUCTASE QUEH"/>
    <property type="match status" value="1"/>
</dbReference>
<feature type="disulfide bond" description="Redox-active" evidence="17">
    <location>
        <begin position="188"/>
        <end position="190"/>
    </location>
</feature>
<organism evidence="18 19">
    <name type="scientific">Cardiobacterium hominis</name>
    <dbReference type="NCBI Taxonomy" id="2718"/>
    <lineage>
        <taxon>Bacteria</taxon>
        <taxon>Pseudomonadati</taxon>
        <taxon>Pseudomonadota</taxon>
        <taxon>Gammaproteobacteria</taxon>
        <taxon>Cardiobacteriales</taxon>
        <taxon>Cardiobacteriaceae</taxon>
        <taxon>Cardiobacterium</taxon>
    </lineage>
</organism>
<evidence type="ECO:0000256" key="17">
    <source>
        <dbReference type="HAMAP-Rule" id="MF_02089"/>
    </source>
</evidence>
<dbReference type="EC" id="1.17.99.6" evidence="4 17"/>
<comment type="similarity">
    <text evidence="3 17">Belongs to the QueH family.</text>
</comment>
<evidence type="ECO:0000256" key="3">
    <source>
        <dbReference type="ARBA" id="ARBA00008207"/>
    </source>
</evidence>
<keyword evidence="8 17" id="KW-0479">Metal-binding</keyword>
<dbReference type="GO" id="GO:0008616">
    <property type="term" value="P:tRNA queuosine(34) biosynthetic process"/>
    <property type="evidence" value="ECO:0007669"/>
    <property type="project" value="UniProtKB-UniRule"/>
</dbReference>
<feature type="binding site" evidence="17">
    <location>
        <position position="105"/>
    </location>
    <ligand>
        <name>[4Fe-4S] cluster</name>
        <dbReference type="ChEBI" id="CHEBI:49883"/>
    </ligand>
</feature>
<dbReference type="InterPro" id="IPR003828">
    <property type="entry name" value="QueH"/>
</dbReference>
<sequence length="223" mass="26194">MNIKTLFQRPKLVPPDGHKKVLLHSCCAPCSGEVMEALLASEIDYTIFFYNPNIHPRREYELRKDENIAFAEKHNIPFIDCDYDTDNWFARAKGMEWEPERGKRCTMCFDMRFERTALYAHEHGFPVITSSLGISRWKNMNQINESGIRAAAPYPDVQYWTFNWRKGGGSQRMIEISKREHFYMQEYCGCVYSLRDTNAWRLKNGRGKIKLGVMYYGDDDSDK</sequence>
<evidence type="ECO:0000256" key="5">
    <source>
        <dbReference type="ARBA" id="ARBA00016895"/>
    </source>
</evidence>
<evidence type="ECO:0000256" key="2">
    <source>
        <dbReference type="ARBA" id="ARBA00004691"/>
    </source>
</evidence>
<evidence type="ECO:0000256" key="6">
    <source>
        <dbReference type="ARBA" id="ARBA00022485"/>
    </source>
</evidence>
<dbReference type="AlphaFoldDB" id="A0A1C3H6R3"/>
<evidence type="ECO:0000256" key="4">
    <source>
        <dbReference type="ARBA" id="ARBA00012622"/>
    </source>
</evidence>
<evidence type="ECO:0000256" key="11">
    <source>
        <dbReference type="ARBA" id="ARBA00023004"/>
    </source>
</evidence>
<accession>A0A1C3H6R3</accession>
<evidence type="ECO:0000256" key="1">
    <source>
        <dbReference type="ARBA" id="ARBA00002268"/>
    </source>
</evidence>
<keyword evidence="13 17" id="KW-1015">Disulfide bond</keyword>
<proteinExistence type="inferred from homology"/>
<keyword evidence="11 17" id="KW-0408">Iron</keyword>
<comment type="pathway">
    <text evidence="2 17">tRNA modification; tRNA-queuosine biosynthesis.</text>
</comment>
<dbReference type="GO" id="GO:0016787">
    <property type="term" value="F:hydrolase activity"/>
    <property type="evidence" value="ECO:0007669"/>
    <property type="project" value="UniProtKB-KW"/>
</dbReference>
<dbReference type="GO" id="GO:0052693">
    <property type="term" value="F:epoxyqueuosine reductase activity"/>
    <property type="evidence" value="ECO:0007669"/>
    <property type="project" value="UniProtKB-UniRule"/>
</dbReference>
<comment type="function">
    <text evidence="1 17">Catalyzes the conversion of epoxyqueuosine (oQ) to queuosine (Q), which is a hypermodified base found in the wobble positions of tRNA(Asp), tRNA(Asn), tRNA(His) and tRNA(Tyr).</text>
</comment>
<evidence type="ECO:0000256" key="9">
    <source>
        <dbReference type="ARBA" id="ARBA00022785"/>
    </source>
</evidence>
<keyword evidence="9 17" id="KW-0671">Queuosine biosynthesis</keyword>
<evidence type="ECO:0000256" key="7">
    <source>
        <dbReference type="ARBA" id="ARBA00022694"/>
    </source>
</evidence>
<dbReference type="UniPathway" id="UPA00392"/>
<name>A0A1C3H6R3_9GAMM</name>
<feature type="binding site" evidence="17">
    <location>
        <position position="26"/>
    </location>
    <ligand>
        <name>[4Fe-4S] cluster</name>
        <dbReference type="ChEBI" id="CHEBI:49883"/>
    </ligand>
</feature>
<evidence type="ECO:0000256" key="13">
    <source>
        <dbReference type="ARBA" id="ARBA00023157"/>
    </source>
</evidence>
<dbReference type="Proteomes" id="UP000190837">
    <property type="component" value="Unassembled WGS sequence"/>
</dbReference>
<dbReference type="GO" id="GO:0051539">
    <property type="term" value="F:4 iron, 4 sulfur cluster binding"/>
    <property type="evidence" value="ECO:0007669"/>
    <property type="project" value="UniProtKB-UniRule"/>
</dbReference>